<dbReference type="GeneID" id="97670304"/>
<dbReference type="STRING" id="311410.LA5095_01684"/>
<dbReference type="SUPFAM" id="SSF101386">
    <property type="entry name" value="all-alpha NTP pyrophosphatases"/>
    <property type="match status" value="1"/>
</dbReference>
<keyword evidence="2" id="KW-1185">Reference proteome</keyword>
<evidence type="ECO:0000313" key="1">
    <source>
        <dbReference type="EMBL" id="CTQ71499.1"/>
    </source>
</evidence>
<organism evidence="1 2">
    <name type="scientific">Roseibium album</name>
    <dbReference type="NCBI Taxonomy" id="311410"/>
    <lineage>
        <taxon>Bacteria</taxon>
        <taxon>Pseudomonadati</taxon>
        <taxon>Pseudomonadota</taxon>
        <taxon>Alphaproteobacteria</taxon>
        <taxon>Hyphomicrobiales</taxon>
        <taxon>Stappiaceae</taxon>
        <taxon>Roseibium</taxon>
    </lineage>
</organism>
<dbReference type="OrthoDB" id="7679092at2"/>
<gene>
    <name evidence="1" type="ORF">LA5096_02938</name>
</gene>
<dbReference type="Gene3D" id="1.10.287.1080">
    <property type="entry name" value="MazG-like"/>
    <property type="match status" value="1"/>
</dbReference>
<dbReference type="Proteomes" id="UP000049983">
    <property type="component" value="Unassembled WGS sequence"/>
</dbReference>
<dbReference type="AlphaFoldDB" id="A0A0M6Z7U1"/>
<dbReference type="CDD" id="cd11533">
    <property type="entry name" value="NTP-PPase_Af0060_like"/>
    <property type="match status" value="1"/>
</dbReference>
<protein>
    <recommendedName>
        <fullName evidence="3">NTP pyrophosphohydrolase MazG putative catalytic core domain-containing protein</fullName>
    </recommendedName>
</protein>
<evidence type="ECO:0000313" key="2">
    <source>
        <dbReference type="Proteomes" id="UP000049983"/>
    </source>
</evidence>
<dbReference type="InterPro" id="IPR044548">
    <property type="entry name" value="AF0060_NTP-PPase_MazG-like"/>
</dbReference>
<evidence type="ECO:0008006" key="3">
    <source>
        <dbReference type="Google" id="ProtNLM"/>
    </source>
</evidence>
<name>A0A0M6Z7U1_9HYPH</name>
<dbReference type="RefSeq" id="WP_055113838.1">
    <property type="nucleotide sequence ID" value="NZ_CANKXR010000008.1"/>
</dbReference>
<sequence length="104" mass="11610">MFGIYELTKTDPKSLQERALKLSEEAGELAQAVLSVTNAPGSAYKNHSIDDVREEAVDAAIVALSLLAHTTETREEFENELHRLMIGKCAKWSEKISPRRDLPE</sequence>
<accession>A0A0M6Z7U1</accession>
<proteinExistence type="predicted"/>
<dbReference type="EMBL" id="CXWC01000010">
    <property type="protein sequence ID" value="CTQ71499.1"/>
    <property type="molecule type" value="Genomic_DNA"/>
</dbReference>
<reference evidence="2" key="1">
    <citation type="submission" date="2015-07" db="EMBL/GenBank/DDBJ databases">
        <authorList>
            <person name="Rodrigo-Torres Lidia"/>
            <person name="Arahal R.David."/>
        </authorList>
    </citation>
    <scope>NUCLEOTIDE SEQUENCE [LARGE SCALE GENOMIC DNA]</scope>
    <source>
        <strain evidence="2">CECT 5096</strain>
    </source>
</reference>